<dbReference type="InterPro" id="IPR024516">
    <property type="entry name" value="Mce_C"/>
</dbReference>
<dbReference type="Proteomes" id="UP001596189">
    <property type="component" value="Unassembled WGS sequence"/>
</dbReference>
<keyword evidence="4" id="KW-1185">Reference proteome</keyword>
<dbReference type="EMBL" id="JBHSRD010000004">
    <property type="protein sequence ID" value="MFC6007885.1"/>
    <property type="molecule type" value="Genomic_DNA"/>
</dbReference>
<protein>
    <submittedName>
        <fullName evidence="3">MCE family protein</fullName>
    </submittedName>
</protein>
<feature type="domain" description="Mammalian cell entry C-terminal" evidence="2">
    <location>
        <begin position="129"/>
        <end position="344"/>
    </location>
</feature>
<comment type="caution">
    <text evidence="3">The sequence shown here is derived from an EMBL/GenBank/DDBJ whole genome shotgun (WGS) entry which is preliminary data.</text>
</comment>
<dbReference type="PANTHER" id="PTHR33371">
    <property type="entry name" value="INTERMEMBRANE PHOSPHOLIPID TRANSPORT SYSTEM BINDING PROTEIN MLAD-RELATED"/>
    <property type="match status" value="1"/>
</dbReference>
<feature type="domain" description="Mce/MlaD" evidence="1">
    <location>
        <begin position="48"/>
        <end position="122"/>
    </location>
</feature>
<evidence type="ECO:0000313" key="4">
    <source>
        <dbReference type="Proteomes" id="UP001596189"/>
    </source>
</evidence>
<organism evidence="3 4">
    <name type="scientific">Angustibacter luteus</name>
    <dbReference type="NCBI Taxonomy" id="658456"/>
    <lineage>
        <taxon>Bacteria</taxon>
        <taxon>Bacillati</taxon>
        <taxon>Actinomycetota</taxon>
        <taxon>Actinomycetes</taxon>
        <taxon>Kineosporiales</taxon>
        <taxon>Kineosporiaceae</taxon>
    </lineage>
</organism>
<gene>
    <name evidence="3" type="ORF">ACFQDO_12185</name>
</gene>
<dbReference type="InterPro" id="IPR003399">
    <property type="entry name" value="Mce/MlaD"/>
</dbReference>
<dbReference type="Pfam" id="PF11887">
    <property type="entry name" value="Mce4_CUP1"/>
    <property type="match status" value="1"/>
</dbReference>
<evidence type="ECO:0000259" key="2">
    <source>
        <dbReference type="Pfam" id="PF11887"/>
    </source>
</evidence>
<dbReference type="RefSeq" id="WP_345715434.1">
    <property type="nucleotide sequence ID" value="NZ_BAABFP010000002.1"/>
</dbReference>
<dbReference type="InterPro" id="IPR052336">
    <property type="entry name" value="MlaD_Phospholipid_Transporter"/>
</dbReference>
<dbReference type="PANTHER" id="PTHR33371:SF19">
    <property type="entry name" value="MCE-FAMILY PROTEIN MCE4A"/>
    <property type="match status" value="1"/>
</dbReference>
<proteinExistence type="predicted"/>
<evidence type="ECO:0000313" key="3">
    <source>
        <dbReference type="EMBL" id="MFC6007885.1"/>
    </source>
</evidence>
<reference evidence="4" key="1">
    <citation type="journal article" date="2019" name="Int. J. Syst. Evol. Microbiol.">
        <title>The Global Catalogue of Microorganisms (GCM) 10K type strain sequencing project: providing services to taxonomists for standard genome sequencing and annotation.</title>
        <authorList>
            <consortium name="The Broad Institute Genomics Platform"/>
            <consortium name="The Broad Institute Genome Sequencing Center for Infectious Disease"/>
            <person name="Wu L."/>
            <person name="Ma J."/>
        </authorList>
    </citation>
    <scope>NUCLEOTIDE SEQUENCE [LARGE SCALE GENOMIC DNA]</scope>
    <source>
        <strain evidence="4">KACC 14249</strain>
    </source>
</reference>
<dbReference type="Pfam" id="PF02470">
    <property type="entry name" value="MlaD"/>
    <property type="match status" value="1"/>
</dbReference>
<dbReference type="InterPro" id="IPR005693">
    <property type="entry name" value="Mce"/>
</dbReference>
<accession>A0ABW1JG05</accession>
<sequence>MAAKQPAGRALARYSTHAYGLVFLLVLALLLALSVAMYQQRFTPVTLVTLRTDHIGNQLQTTSDVKIRGLVVGQVRKIEHVGDGAQIELALQPDQVGAIPANVSARLLPKTLFGERYVDLVTPDDPARTPLRAGDVIGQDRTSVAIELEQVFDNLLPLLRTVKPAQLATTLNAMATALEGRGKPLGENLVLADKFLTAFNPNLPTLKQDISGLADVASIYADAAPDLLKMARNLSVTSQTLVEKQSALAGFLAGTTGFANTATSVLNENEDRIIRLGRVSRPTLDLLKRYSPIYACFAQGLAGWVPRIDQAFGDSSLHITLEVVPQRPAYQPGEEPAWIANRAPDCKGLPGKAGSQAHPYTGDYIPDGTANVYRASSASALPSSFADGAAYTDPQSGDAGTAGEQAVTDALFAPAMGTSPDAMPDISNLLLGPLVRGTEVNQDAS</sequence>
<evidence type="ECO:0000259" key="1">
    <source>
        <dbReference type="Pfam" id="PF02470"/>
    </source>
</evidence>
<name>A0ABW1JG05_9ACTN</name>
<dbReference type="NCBIfam" id="TIGR00996">
    <property type="entry name" value="Mtu_fam_mce"/>
    <property type="match status" value="1"/>
</dbReference>